<dbReference type="PANTHER" id="PTHR12555">
    <property type="entry name" value="UBIQUITIN FUSION DEGRADATON PROTEIN 1"/>
    <property type="match status" value="1"/>
</dbReference>
<dbReference type="GO" id="GO:0034098">
    <property type="term" value="C:VCP-NPL4-UFD1 AAA ATPase complex"/>
    <property type="evidence" value="ECO:0007669"/>
    <property type="project" value="TreeGrafter"/>
</dbReference>
<evidence type="ECO:0000259" key="9">
    <source>
        <dbReference type="Pfam" id="PF24842"/>
    </source>
</evidence>
<dbReference type="EMBL" id="JALNTZ010004088">
    <property type="protein sequence ID" value="KAJ3615525.1"/>
    <property type="molecule type" value="Genomic_DNA"/>
</dbReference>
<dbReference type="GO" id="GO:0042254">
    <property type="term" value="P:ribosome biogenesis"/>
    <property type="evidence" value="ECO:0007669"/>
    <property type="project" value="InterPro"/>
</dbReference>
<evidence type="ECO:0000313" key="11">
    <source>
        <dbReference type="Proteomes" id="UP001168821"/>
    </source>
</evidence>
<dbReference type="GO" id="GO:0036503">
    <property type="term" value="P:ERAD pathway"/>
    <property type="evidence" value="ECO:0007669"/>
    <property type="project" value="TreeGrafter"/>
</dbReference>
<feature type="domain" description="Ubiquitin fusion degradation protein UFD1 N-terminal subdomain 1" evidence="8">
    <location>
        <begin position="38"/>
        <end position="110"/>
    </location>
</feature>
<dbReference type="Gene3D" id="3.10.330.10">
    <property type="match status" value="1"/>
</dbReference>
<dbReference type="PRINTS" id="PR00882">
    <property type="entry name" value="RIBOSOMALL7A"/>
</dbReference>
<dbReference type="InterPro" id="IPR004038">
    <property type="entry name" value="Ribosomal_eL8/eL30/eS12/Gad45"/>
</dbReference>
<feature type="domain" description="Ribosomal protein eL8/eL30/eS12/Gadd45" evidence="7">
    <location>
        <begin position="245"/>
        <end position="327"/>
    </location>
</feature>
<evidence type="ECO:0000259" key="8">
    <source>
        <dbReference type="Pfam" id="PF03152"/>
    </source>
</evidence>
<accession>A0AA38HIG1</accession>
<protein>
    <recommendedName>
        <fullName evidence="5">Large ribosomal subunit protein eL8</fullName>
    </recommendedName>
    <alternativeName>
        <fullName evidence="6">60S ribosomal protein L7a</fullName>
    </alternativeName>
</protein>
<dbReference type="InterPro" id="IPR001921">
    <property type="entry name" value="Ribosomal_eL8_euk"/>
</dbReference>
<dbReference type="Pfam" id="PF03152">
    <property type="entry name" value="UFD1_N1"/>
    <property type="match status" value="1"/>
</dbReference>
<evidence type="ECO:0000256" key="1">
    <source>
        <dbReference type="ARBA" id="ARBA00006043"/>
    </source>
</evidence>
<evidence type="ECO:0000256" key="2">
    <source>
        <dbReference type="ARBA" id="ARBA00007337"/>
    </source>
</evidence>
<evidence type="ECO:0000256" key="6">
    <source>
        <dbReference type="ARBA" id="ARBA00035345"/>
    </source>
</evidence>
<proteinExistence type="inferred from homology"/>
<dbReference type="PANTHER" id="PTHR12555:SF13">
    <property type="entry name" value="UBIQUITIN RECOGNITION FACTOR IN ER-ASSOCIATED DEGRADATION PROTEIN 1"/>
    <property type="match status" value="1"/>
</dbReference>
<evidence type="ECO:0000256" key="3">
    <source>
        <dbReference type="ARBA" id="ARBA00022786"/>
    </source>
</evidence>
<dbReference type="SUPFAM" id="SSF55315">
    <property type="entry name" value="L30e-like"/>
    <property type="match status" value="1"/>
</dbReference>
<dbReference type="GO" id="GO:0031593">
    <property type="term" value="F:polyubiquitin modification-dependent protein binding"/>
    <property type="evidence" value="ECO:0007669"/>
    <property type="project" value="TreeGrafter"/>
</dbReference>
<dbReference type="Gene3D" id="2.40.40.50">
    <property type="entry name" value="Ubiquitin fusion degradation protein UFD1, N-terminal domain"/>
    <property type="match status" value="1"/>
</dbReference>
<dbReference type="Pfam" id="PF24842">
    <property type="entry name" value="UFD1_N2"/>
    <property type="match status" value="1"/>
</dbReference>
<comment type="caution">
    <text evidence="10">The sequence shown here is derived from an EMBL/GenBank/DDBJ whole genome shotgun (WGS) entry which is preliminary data.</text>
</comment>
<comment type="similarity">
    <text evidence="2">Belongs to the eukaryotic ribosomal protein eL8 family.</text>
</comment>
<sequence>MIKQSSSKIEEMERKGYSYNSNDFAEYQLRTQYVLFPVVMPPSALSKLAHLEVELPMVFKIKNVEKNRCTHSGVIEFIAEEGKIFMPYWMMENLLLDVGEIATVSNVALPPGTYAKFEPQSLDFLEIANPKAVLEKSLRSFSCLSQGDLIALHYNNRVYNVKILETKPKDAVKIIECDLQVEFSEPHGFQRETETPKLVDPPQIVSEPSEGNVFKAKYRPETKHQKKQRLLEAAQAKVGNKPISMKKPVVLKKGVNHITALVEQKKAKLVMIAHDVDPIEIVVWLPALCRKFGVPYCIVKGKARLGSLVHLKTATALAVTDVHEEDKDAFSKLVQAINAKFTEKWNEYRKTWGGEVMGQKSRDAAAKLQKLKALERSAKTRKLKAVA</sequence>
<dbReference type="InterPro" id="IPR055417">
    <property type="entry name" value="UFD1_N1"/>
</dbReference>
<organism evidence="10 11">
    <name type="scientific">Zophobas morio</name>
    <dbReference type="NCBI Taxonomy" id="2755281"/>
    <lineage>
        <taxon>Eukaryota</taxon>
        <taxon>Metazoa</taxon>
        <taxon>Ecdysozoa</taxon>
        <taxon>Arthropoda</taxon>
        <taxon>Hexapoda</taxon>
        <taxon>Insecta</taxon>
        <taxon>Pterygota</taxon>
        <taxon>Neoptera</taxon>
        <taxon>Endopterygota</taxon>
        <taxon>Coleoptera</taxon>
        <taxon>Polyphaga</taxon>
        <taxon>Cucujiformia</taxon>
        <taxon>Tenebrionidae</taxon>
        <taxon>Zophobas</taxon>
    </lineage>
</organism>
<keyword evidence="4" id="KW-0687">Ribonucleoprotein</keyword>
<dbReference type="Pfam" id="PF01248">
    <property type="entry name" value="Ribosomal_L7Ae"/>
    <property type="match status" value="1"/>
</dbReference>
<dbReference type="InterPro" id="IPR042299">
    <property type="entry name" value="Ufd1-like_Nn"/>
</dbReference>
<name>A0AA38HIG1_9CUCU</name>
<gene>
    <name evidence="10" type="ORF">Zmor_016343</name>
</gene>
<dbReference type="InterPro" id="IPR029064">
    <property type="entry name" value="Ribosomal_eL30-like_sf"/>
</dbReference>
<dbReference type="PROSITE" id="PS01082">
    <property type="entry name" value="RIBOSOMAL_L7AE"/>
    <property type="match status" value="1"/>
</dbReference>
<evidence type="ECO:0000313" key="10">
    <source>
        <dbReference type="EMBL" id="KAJ3615525.1"/>
    </source>
</evidence>
<dbReference type="InterPro" id="IPR004854">
    <property type="entry name" value="Ufd1-like"/>
</dbReference>
<dbReference type="InterPro" id="IPR018492">
    <property type="entry name" value="Ribosomal_eL8/Nhp2"/>
</dbReference>
<dbReference type="PRINTS" id="PR00881">
    <property type="entry name" value="L7ARS6FAMILY"/>
</dbReference>
<evidence type="ECO:0000259" key="7">
    <source>
        <dbReference type="Pfam" id="PF01248"/>
    </source>
</evidence>
<reference evidence="10" key="1">
    <citation type="journal article" date="2023" name="G3 (Bethesda)">
        <title>Whole genome assemblies of Zophobas morio and Tenebrio molitor.</title>
        <authorList>
            <person name="Kaur S."/>
            <person name="Stinson S.A."/>
            <person name="diCenzo G.C."/>
        </authorList>
    </citation>
    <scope>NUCLEOTIDE SEQUENCE</scope>
    <source>
        <strain evidence="10">QUZm001</strain>
    </source>
</reference>
<dbReference type="GO" id="GO:1990904">
    <property type="term" value="C:ribonucleoprotein complex"/>
    <property type="evidence" value="ECO:0007669"/>
    <property type="project" value="UniProtKB-KW"/>
</dbReference>
<keyword evidence="11" id="KW-1185">Reference proteome</keyword>
<evidence type="ECO:0000256" key="4">
    <source>
        <dbReference type="ARBA" id="ARBA00023274"/>
    </source>
</evidence>
<dbReference type="Proteomes" id="UP001168821">
    <property type="component" value="Unassembled WGS sequence"/>
</dbReference>
<evidence type="ECO:0000256" key="5">
    <source>
        <dbReference type="ARBA" id="ARBA00035232"/>
    </source>
</evidence>
<feature type="domain" description="Ubiquitin fusion degradation protein UFD1 N-terminal subdomain 2" evidence="9">
    <location>
        <begin position="112"/>
        <end position="186"/>
    </location>
</feature>
<dbReference type="InterPro" id="IPR055418">
    <property type="entry name" value="UFD1_N2"/>
</dbReference>
<dbReference type="Gene3D" id="3.30.1330.30">
    <property type="match status" value="1"/>
</dbReference>
<dbReference type="InterPro" id="IPR004037">
    <property type="entry name" value="Ribosomal_eL8-like_CS"/>
</dbReference>
<dbReference type="GO" id="GO:0006511">
    <property type="term" value="P:ubiquitin-dependent protein catabolic process"/>
    <property type="evidence" value="ECO:0007669"/>
    <property type="project" value="InterPro"/>
</dbReference>
<dbReference type="AlphaFoldDB" id="A0AA38HIG1"/>
<keyword evidence="3" id="KW-0833">Ubl conjugation pathway</keyword>
<comment type="similarity">
    <text evidence="1">Belongs to the UFD1 family.</text>
</comment>